<dbReference type="PATRIC" id="fig|907488.3.peg.844"/>
<evidence type="ECO:0000313" key="2">
    <source>
        <dbReference type="Proteomes" id="UP000005508"/>
    </source>
</evidence>
<reference evidence="1 2" key="1">
    <citation type="submission" date="2010-10" db="EMBL/GenBank/DDBJ databases">
        <authorList>
            <person name="Chen C."/>
            <person name="Kittichotirat W."/>
            <person name="Asikainen S."/>
            <person name="Bumgarner R."/>
        </authorList>
    </citation>
    <scope>NUCLEOTIDE SEQUENCE [LARGE SCALE GENOMIC DNA]</scope>
    <source>
        <strain evidence="1 2">SC1083</strain>
    </source>
</reference>
<dbReference type="RefSeq" id="WP_005556902.1">
    <property type="nucleotide sequence ID" value="NZ_AEJM01000016.1"/>
</dbReference>
<evidence type="ECO:0000313" key="1">
    <source>
        <dbReference type="EMBL" id="EGY34465.1"/>
    </source>
</evidence>
<name>G4A7R1_AGGAC</name>
<organism evidence="1 2">
    <name type="scientific">Aggregatibacter actinomycetemcomitans serotype e str. SC1083</name>
    <dbReference type="NCBI Taxonomy" id="907488"/>
    <lineage>
        <taxon>Bacteria</taxon>
        <taxon>Pseudomonadati</taxon>
        <taxon>Pseudomonadota</taxon>
        <taxon>Gammaproteobacteria</taxon>
        <taxon>Pasteurellales</taxon>
        <taxon>Pasteurellaceae</taxon>
        <taxon>Aggregatibacter</taxon>
    </lineage>
</organism>
<dbReference type="Proteomes" id="UP000005508">
    <property type="component" value="Unassembled WGS sequence"/>
</dbReference>
<protein>
    <submittedName>
        <fullName evidence="1">Uncharacterized protein</fullName>
    </submittedName>
</protein>
<comment type="caution">
    <text evidence="1">The sequence shown here is derived from an EMBL/GenBank/DDBJ whole genome shotgun (WGS) entry which is preliminary data.</text>
</comment>
<accession>G4A7R1</accession>
<gene>
    <name evidence="1" type="ORF">SC1083_0857</name>
</gene>
<dbReference type="EMBL" id="AEJM01000016">
    <property type="protein sequence ID" value="EGY34465.1"/>
    <property type="molecule type" value="Genomic_DNA"/>
</dbReference>
<sequence length="125" mass="14502">MEKQHLTQQLVEYIQAGYTAFYLKTTELSRADYLVQEVATSLNFNVIEYNLAYGRVNFKNKEVFDENLNSFEKILNHLRHEDLENTLILIKDAKLGLENNSVALARLKYLLDTLNQYQGESAVIL</sequence>
<dbReference type="AlphaFoldDB" id="G4A7R1"/>
<proteinExistence type="predicted"/>